<proteinExistence type="predicted"/>
<comment type="caution">
    <text evidence="2">The sequence shown here is derived from an EMBL/GenBank/DDBJ whole genome shotgun (WGS) entry which is preliminary data.</text>
</comment>
<evidence type="ECO:0000313" key="2">
    <source>
        <dbReference type="EMBL" id="MBP2257190.1"/>
    </source>
</evidence>
<reference evidence="2 3" key="1">
    <citation type="submission" date="2021-03" db="EMBL/GenBank/DDBJ databases">
        <title>Genomic Encyclopedia of Type Strains, Phase IV (KMG-IV): sequencing the most valuable type-strain genomes for metagenomic binning, comparative biology and taxonomic classification.</title>
        <authorList>
            <person name="Goeker M."/>
        </authorList>
    </citation>
    <scope>NUCLEOTIDE SEQUENCE [LARGE SCALE GENOMIC DNA]</scope>
    <source>
        <strain evidence="2 3">DSM 25790</strain>
    </source>
</reference>
<dbReference type="InterPro" id="IPR025668">
    <property type="entry name" value="Tnp_DDE_dom"/>
</dbReference>
<evidence type="ECO:0000259" key="1">
    <source>
        <dbReference type="Pfam" id="PF13751"/>
    </source>
</evidence>
<dbReference type="RefSeq" id="WP_226370891.1">
    <property type="nucleotide sequence ID" value="NZ_JAGIKX010000006.1"/>
</dbReference>
<dbReference type="Proteomes" id="UP001519294">
    <property type="component" value="Unassembled WGS sequence"/>
</dbReference>
<organism evidence="2 3">
    <name type="scientific">Virgibacillus alimentarius</name>
    <dbReference type="NCBI Taxonomy" id="698769"/>
    <lineage>
        <taxon>Bacteria</taxon>
        <taxon>Bacillati</taxon>
        <taxon>Bacillota</taxon>
        <taxon>Bacilli</taxon>
        <taxon>Bacillales</taxon>
        <taxon>Bacillaceae</taxon>
        <taxon>Virgibacillus</taxon>
    </lineage>
</organism>
<accession>A0ABS4S6Q5</accession>
<name>A0ABS4S6Q5_9BACI</name>
<protein>
    <recommendedName>
        <fullName evidence="1">Transposase DDE domain-containing protein</fullName>
    </recommendedName>
</protein>
<feature type="domain" description="Transposase DDE" evidence="1">
    <location>
        <begin position="104"/>
        <end position="221"/>
    </location>
</feature>
<sequence>MSLTTCNLPVDSKHKIIVTLDVVNDVNDQSQLSPMTSQVNEILSKNKNRAIVADTGYYNAKEIKDCLDDGNTLYLKPQKVKSVSGNSAYSKDNFRYQKETDTYLCPQGRELPYMEKSSKNGLKYKRYIGGEICLSCPVYGLCTKAKSERNIQRWEQEEVLEKLKKDTIANNEIYKKRSQIVEHPFGTIKRYFGYTYYLGRGLDSVKAEAALIGVAYDFKRLTKIRKVSDIVELLAA</sequence>
<dbReference type="EMBL" id="JAGIKX010000006">
    <property type="protein sequence ID" value="MBP2257190.1"/>
    <property type="molecule type" value="Genomic_DNA"/>
</dbReference>
<dbReference type="Pfam" id="PF13751">
    <property type="entry name" value="DDE_Tnp_1_6"/>
    <property type="match status" value="1"/>
</dbReference>
<dbReference type="PANTHER" id="PTHR33408">
    <property type="entry name" value="TRANSPOSASE"/>
    <property type="match status" value="1"/>
</dbReference>
<keyword evidence="3" id="KW-1185">Reference proteome</keyword>
<evidence type="ECO:0000313" key="3">
    <source>
        <dbReference type="Proteomes" id="UP001519294"/>
    </source>
</evidence>
<gene>
    <name evidence="2" type="ORF">J2Z81_001138</name>
</gene>